<dbReference type="InterPro" id="IPR014729">
    <property type="entry name" value="Rossmann-like_a/b/a_fold"/>
</dbReference>
<comment type="pathway">
    <text evidence="1">Purine metabolism; 7-cyano-7-deazaguanine biosynthesis.</text>
</comment>
<dbReference type="GO" id="GO:0016874">
    <property type="term" value="F:ligase activity"/>
    <property type="evidence" value="ECO:0007669"/>
    <property type="project" value="UniProtKB-KW"/>
</dbReference>
<dbReference type="SUPFAM" id="SSF52402">
    <property type="entry name" value="Adenine nucleotide alpha hydrolases-like"/>
    <property type="match status" value="1"/>
</dbReference>
<comment type="catalytic activity">
    <reaction evidence="9">
        <text>7-carboxy-7-carbaguanine + NH4(+) + 2 ATP = 7-cyano-7-carbaguanine + 2 AMP + 2 diphosphate + 2 H(+)</text>
        <dbReference type="Rhea" id="RHEA:27982"/>
        <dbReference type="ChEBI" id="CHEBI:15378"/>
        <dbReference type="ChEBI" id="CHEBI:28938"/>
        <dbReference type="ChEBI" id="CHEBI:30616"/>
        <dbReference type="ChEBI" id="CHEBI:33019"/>
        <dbReference type="ChEBI" id="CHEBI:45075"/>
        <dbReference type="ChEBI" id="CHEBI:61036"/>
        <dbReference type="ChEBI" id="CHEBI:456215"/>
        <dbReference type="EC" id="6.3.4.20"/>
    </reaction>
</comment>
<keyword evidence="5" id="KW-0862">Zinc</keyword>
<evidence type="ECO:0000313" key="10">
    <source>
        <dbReference type="EMBL" id="OLF11158.1"/>
    </source>
</evidence>
<accession>A0A7Z0WMU6</accession>
<dbReference type="OrthoDB" id="9789567at2"/>
<evidence type="ECO:0000256" key="9">
    <source>
        <dbReference type="ARBA" id="ARBA00047890"/>
    </source>
</evidence>
<dbReference type="PANTHER" id="PTHR42914:SF1">
    <property type="entry name" value="7-CYANO-7-DEAZAGUANINE SYNTHASE"/>
    <property type="match status" value="1"/>
</dbReference>
<dbReference type="PANTHER" id="PTHR42914">
    <property type="entry name" value="7-CYANO-7-DEAZAGUANINE SYNTHASE"/>
    <property type="match status" value="1"/>
</dbReference>
<evidence type="ECO:0000256" key="6">
    <source>
        <dbReference type="ARBA" id="ARBA00022840"/>
    </source>
</evidence>
<keyword evidence="3" id="KW-0479">Metal-binding</keyword>
<reference evidence="10 11" key="1">
    <citation type="submission" date="2016-12" db="EMBL/GenBank/DDBJ databases">
        <title>The draft genome sequence of Actinophytocola xinjiangensis.</title>
        <authorList>
            <person name="Wang W."/>
            <person name="Yuan L."/>
        </authorList>
    </citation>
    <scope>NUCLEOTIDE SEQUENCE [LARGE SCALE GENOMIC DNA]</scope>
    <source>
        <strain evidence="10 11">CGMCC 4.4663</strain>
    </source>
</reference>
<comment type="similarity">
    <text evidence="7">Belongs to the QueC family.</text>
</comment>
<keyword evidence="6" id="KW-0067">ATP-binding</keyword>
<keyword evidence="2" id="KW-0436">Ligase</keyword>
<gene>
    <name evidence="10" type="ORF">BLA60_14330</name>
</gene>
<name>A0A7Z0WMU6_9PSEU</name>
<dbReference type="AlphaFoldDB" id="A0A7Z0WMU6"/>
<dbReference type="EC" id="6.3.4.20" evidence="8"/>
<organism evidence="10 11">
    <name type="scientific">Actinophytocola xinjiangensis</name>
    <dbReference type="NCBI Taxonomy" id="485602"/>
    <lineage>
        <taxon>Bacteria</taxon>
        <taxon>Bacillati</taxon>
        <taxon>Actinomycetota</taxon>
        <taxon>Actinomycetes</taxon>
        <taxon>Pseudonocardiales</taxon>
        <taxon>Pseudonocardiaceae</taxon>
    </lineage>
</organism>
<dbReference type="EMBL" id="MSIF01000005">
    <property type="protein sequence ID" value="OLF11158.1"/>
    <property type="molecule type" value="Genomic_DNA"/>
</dbReference>
<dbReference type="Gene3D" id="3.40.50.620">
    <property type="entry name" value="HUPs"/>
    <property type="match status" value="1"/>
</dbReference>
<keyword evidence="4" id="KW-0547">Nucleotide-binding</keyword>
<evidence type="ECO:0000313" key="11">
    <source>
        <dbReference type="Proteomes" id="UP000185696"/>
    </source>
</evidence>
<evidence type="ECO:0000256" key="5">
    <source>
        <dbReference type="ARBA" id="ARBA00022833"/>
    </source>
</evidence>
<dbReference type="Pfam" id="PF06508">
    <property type="entry name" value="QueC"/>
    <property type="match status" value="1"/>
</dbReference>
<dbReference type="RefSeq" id="WP_075133319.1">
    <property type="nucleotide sequence ID" value="NZ_MSIF01000005.1"/>
</dbReference>
<evidence type="ECO:0000256" key="1">
    <source>
        <dbReference type="ARBA" id="ARBA00005061"/>
    </source>
</evidence>
<dbReference type="InterPro" id="IPR018317">
    <property type="entry name" value="QueC"/>
</dbReference>
<evidence type="ECO:0000256" key="3">
    <source>
        <dbReference type="ARBA" id="ARBA00022723"/>
    </source>
</evidence>
<comment type="caution">
    <text evidence="10">The sequence shown here is derived from an EMBL/GenBank/DDBJ whole genome shotgun (WGS) entry which is preliminary data.</text>
</comment>
<dbReference type="GO" id="GO:0005524">
    <property type="term" value="F:ATP binding"/>
    <property type="evidence" value="ECO:0007669"/>
    <property type="project" value="UniProtKB-KW"/>
</dbReference>
<sequence>MTAGARRFEFADPHQHQRGGDWEPLSEDDFRDRHDRLDKLMDLAGAAPDWAFDLLRIARAVYVVDKRYLRAHTQDGWTRQMDLTVHLVAPERWAAPVLGRVAALLNGLTGDQWTITVLGGAVPQRPRLHFGTAGAVTLFSGGLDSSAHAAHLARTRDDRLLFVAFDDVLQETQRQIAESMGQGKALKQVGQTVSRGPLESSSRSRGLLYLASGVCVAAANRLDRVAVPENGQLAVNPPLTSARPSALSTRSVHPWTLSLVNQIIDDIGGDVRVVNPLLHLTKGEVCALAIESGLDRRILGTTISCGNPRGKRFSGYFNCGYCYPCLLRRSGLHHATGDDPTEYSFDLAELTVDATNSGDLRALMRWLSTPFAARDLIADSPFPTDVPAPAVLPIIRRGRQELGTMIESLVPAKHPLRRFWAPAVETVE</sequence>
<evidence type="ECO:0000256" key="8">
    <source>
        <dbReference type="ARBA" id="ARBA00039149"/>
    </source>
</evidence>
<protein>
    <recommendedName>
        <fullName evidence="8">7-cyano-7-deazaguanine synthase</fullName>
        <ecNumber evidence="8">6.3.4.20</ecNumber>
    </recommendedName>
</protein>
<evidence type="ECO:0000256" key="7">
    <source>
        <dbReference type="ARBA" id="ARBA00037993"/>
    </source>
</evidence>
<evidence type="ECO:0000256" key="4">
    <source>
        <dbReference type="ARBA" id="ARBA00022741"/>
    </source>
</evidence>
<keyword evidence="11" id="KW-1185">Reference proteome</keyword>
<dbReference type="Proteomes" id="UP000185696">
    <property type="component" value="Unassembled WGS sequence"/>
</dbReference>
<dbReference type="GO" id="GO:0046872">
    <property type="term" value="F:metal ion binding"/>
    <property type="evidence" value="ECO:0007669"/>
    <property type="project" value="UniProtKB-KW"/>
</dbReference>
<evidence type="ECO:0000256" key="2">
    <source>
        <dbReference type="ARBA" id="ARBA00022598"/>
    </source>
</evidence>
<proteinExistence type="inferred from homology"/>